<reference evidence="4 5" key="1">
    <citation type="submission" date="2013-09" db="EMBL/GenBank/DDBJ databases">
        <title>Corchorus capsularis genome sequencing.</title>
        <authorList>
            <person name="Alam M."/>
            <person name="Haque M.S."/>
            <person name="Islam M.S."/>
            <person name="Emdad E.M."/>
            <person name="Islam M.M."/>
            <person name="Ahmed B."/>
            <person name="Halim A."/>
            <person name="Hossen Q.M.M."/>
            <person name="Hossain M.Z."/>
            <person name="Ahmed R."/>
            <person name="Khan M.M."/>
            <person name="Islam R."/>
            <person name="Rashid M.M."/>
            <person name="Khan S.A."/>
            <person name="Rahman M.S."/>
            <person name="Alam M."/>
        </authorList>
    </citation>
    <scope>NUCLEOTIDE SEQUENCE [LARGE SCALE GENOMIC DNA]</scope>
    <source>
        <strain evidence="5">cv. CVL-1</strain>
        <tissue evidence="4">Whole seedling</tissue>
    </source>
</reference>
<dbReference type="NCBIfam" id="TIGR00756">
    <property type="entry name" value="PPR"/>
    <property type="match status" value="4"/>
</dbReference>
<dbReference type="PROSITE" id="PS51375">
    <property type="entry name" value="PPR"/>
    <property type="match status" value="4"/>
</dbReference>
<keyword evidence="2" id="KW-0677">Repeat</keyword>
<name>A0A1R3KBB6_COCAP</name>
<evidence type="ECO:0008006" key="6">
    <source>
        <dbReference type="Google" id="ProtNLM"/>
    </source>
</evidence>
<dbReference type="SUPFAM" id="SSF81901">
    <property type="entry name" value="HCP-like"/>
    <property type="match status" value="1"/>
</dbReference>
<dbReference type="Gramene" id="OMP04344">
    <property type="protein sequence ID" value="OMP04344"/>
    <property type="gene ID" value="CCACVL1_02167"/>
</dbReference>
<evidence type="ECO:0000256" key="1">
    <source>
        <dbReference type="ARBA" id="ARBA00007626"/>
    </source>
</evidence>
<feature type="repeat" description="PPR" evidence="3">
    <location>
        <begin position="193"/>
        <end position="227"/>
    </location>
</feature>
<dbReference type="InterPro" id="IPR011990">
    <property type="entry name" value="TPR-like_helical_dom_sf"/>
</dbReference>
<evidence type="ECO:0000256" key="2">
    <source>
        <dbReference type="ARBA" id="ARBA00022737"/>
    </source>
</evidence>
<dbReference type="GO" id="GO:0010019">
    <property type="term" value="P:chloroplast-nucleus signaling pathway"/>
    <property type="evidence" value="ECO:0007669"/>
    <property type="project" value="TreeGrafter"/>
</dbReference>
<dbReference type="OMA" id="AEWFRKN"/>
<comment type="similarity">
    <text evidence="1">Belongs to the PPR family. P subfamily.</text>
</comment>
<dbReference type="STRING" id="210143.A0A1R3KBB6"/>
<dbReference type="Pfam" id="PF12854">
    <property type="entry name" value="PPR_1"/>
    <property type="match status" value="1"/>
</dbReference>
<protein>
    <recommendedName>
        <fullName evidence="6">Pentacotripeptide-repeat region of PRORP domain-containing protein</fullName>
    </recommendedName>
</protein>
<dbReference type="PANTHER" id="PTHR47936:SF5">
    <property type="entry name" value="PENTACOTRIPEPTIDE-REPEAT REGION OF PRORP DOMAIN-CONTAINING PROTEIN"/>
    <property type="match status" value="1"/>
</dbReference>
<dbReference type="PANTHER" id="PTHR47936">
    <property type="entry name" value="PPR_LONG DOMAIN-CONTAINING PROTEIN"/>
    <property type="match status" value="1"/>
</dbReference>
<comment type="caution">
    <text evidence="4">The sequence shown here is derived from an EMBL/GenBank/DDBJ whole genome shotgun (WGS) entry which is preliminary data.</text>
</comment>
<dbReference type="Gene3D" id="1.25.40.10">
    <property type="entry name" value="Tetratricopeptide repeat domain"/>
    <property type="match status" value="2"/>
</dbReference>
<sequence length="348" mass="40166">MASLTRLLRRTFSTTAPTKEERAFRSLIDDLYKERNLKRLVEKFKKSCENPRFRCHIDLYEETVRRLAAARHFQWIEEILEQQKEYDNFSKESFGARLIRLYGKSFMYDHAYKVFDEMPNKGLLAFNALIAAGVNAKMYDKVNSVFKELPEKLSIEPNLISYNIVIKAFCDMGSLDSSISMLDEMEKNGVNPDVITFNTILYGFSKDGRVVDGEKIWSQMVQKNVEPDTISYNAKLMGLVTEKKMEEAVRLVEEMRSRGLKPDVFTFNYMIKGYVKEGNLEEVKEWYSQIAKNGCAPDKLTYTILVPFLCEKGDLKSAVEVCKEIFGWKGTISVALLQRVVDSQSLQD</sequence>
<dbReference type="AlphaFoldDB" id="A0A1R3KBB6"/>
<dbReference type="InterPro" id="IPR002885">
    <property type="entry name" value="PPR_rpt"/>
</dbReference>
<dbReference type="OrthoDB" id="185373at2759"/>
<evidence type="ECO:0000313" key="5">
    <source>
        <dbReference type="Proteomes" id="UP000188268"/>
    </source>
</evidence>
<keyword evidence="5" id="KW-1185">Reference proteome</keyword>
<dbReference type="EMBL" id="AWWV01005739">
    <property type="protein sequence ID" value="OMP04344.1"/>
    <property type="molecule type" value="Genomic_DNA"/>
</dbReference>
<evidence type="ECO:0000313" key="4">
    <source>
        <dbReference type="EMBL" id="OMP04344.1"/>
    </source>
</evidence>
<dbReference type="Proteomes" id="UP000188268">
    <property type="component" value="Unassembled WGS sequence"/>
</dbReference>
<feature type="repeat" description="PPR" evidence="3">
    <location>
        <begin position="158"/>
        <end position="192"/>
    </location>
</feature>
<accession>A0A1R3KBB6</accession>
<organism evidence="4 5">
    <name type="scientific">Corchorus capsularis</name>
    <name type="common">Jute</name>
    <dbReference type="NCBI Taxonomy" id="210143"/>
    <lineage>
        <taxon>Eukaryota</taxon>
        <taxon>Viridiplantae</taxon>
        <taxon>Streptophyta</taxon>
        <taxon>Embryophyta</taxon>
        <taxon>Tracheophyta</taxon>
        <taxon>Spermatophyta</taxon>
        <taxon>Magnoliopsida</taxon>
        <taxon>eudicotyledons</taxon>
        <taxon>Gunneridae</taxon>
        <taxon>Pentapetalae</taxon>
        <taxon>rosids</taxon>
        <taxon>malvids</taxon>
        <taxon>Malvales</taxon>
        <taxon>Malvaceae</taxon>
        <taxon>Grewioideae</taxon>
        <taxon>Apeibeae</taxon>
        <taxon>Corchorus</taxon>
    </lineage>
</organism>
<feature type="repeat" description="PPR" evidence="3">
    <location>
        <begin position="263"/>
        <end position="297"/>
    </location>
</feature>
<dbReference type="GO" id="GO:0009507">
    <property type="term" value="C:chloroplast"/>
    <property type="evidence" value="ECO:0007669"/>
    <property type="project" value="TreeGrafter"/>
</dbReference>
<gene>
    <name evidence="4" type="ORF">CCACVL1_02167</name>
</gene>
<feature type="repeat" description="PPR" evidence="3">
    <location>
        <begin position="228"/>
        <end position="262"/>
    </location>
</feature>
<dbReference type="Pfam" id="PF13041">
    <property type="entry name" value="PPR_2"/>
    <property type="match status" value="2"/>
</dbReference>
<dbReference type="Pfam" id="PF01535">
    <property type="entry name" value="PPR"/>
    <property type="match status" value="1"/>
</dbReference>
<proteinExistence type="inferred from homology"/>
<dbReference type="GO" id="GO:0031930">
    <property type="term" value="P:mitochondria-nucleus signaling pathway"/>
    <property type="evidence" value="ECO:0007669"/>
    <property type="project" value="TreeGrafter"/>
</dbReference>
<evidence type="ECO:0000256" key="3">
    <source>
        <dbReference type="PROSITE-ProRule" id="PRU00708"/>
    </source>
</evidence>